<evidence type="ECO:0000256" key="2">
    <source>
        <dbReference type="SAM" id="MobiDB-lite"/>
    </source>
</evidence>
<keyword evidence="1" id="KW-0175">Coiled coil</keyword>
<dbReference type="Pfam" id="PF05103">
    <property type="entry name" value="DivIVA"/>
    <property type="match status" value="1"/>
</dbReference>
<protein>
    <submittedName>
        <fullName evidence="3">DivIVA domain-containing protein</fullName>
    </submittedName>
</protein>
<evidence type="ECO:0000313" key="4">
    <source>
        <dbReference type="Proteomes" id="UP000886805"/>
    </source>
</evidence>
<dbReference type="EMBL" id="DXEQ01000289">
    <property type="protein sequence ID" value="HIX73262.1"/>
    <property type="molecule type" value="Genomic_DNA"/>
</dbReference>
<feature type="coiled-coil region" evidence="1">
    <location>
        <begin position="24"/>
        <end position="55"/>
    </location>
</feature>
<accession>A0A9D1X5J7</accession>
<gene>
    <name evidence="3" type="ORF">H9849_09605</name>
</gene>
<reference evidence="3" key="2">
    <citation type="submission" date="2021-04" db="EMBL/GenBank/DDBJ databases">
        <authorList>
            <person name="Gilroy R."/>
        </authorList>
    </citation>
    <scope>NUCLEOTIDE SEQUENCE</scope>
    <source>
        <strain evidence="3">ChiSxjej3B15-1167</strain>
    </source>
</reference>
<organism evidence="3 4">
    <name type="scientific">Candidatus Anaerobutyricum stercoripullorum</name>
    <dbReference type="NCBI Taxonomy" id="2838456"/>
    <lineage>
        <taxon>Bacteria</taxon>
        <taxon>Bacillati</taxon>
        <taxon>Bacillota</taxon>
        <taxon>Clostridia</taxon>
        <taxon>Lachnospirales</taxon>
        <taxon>Lachnospiraceae</taxon>
        <taxon>Anaerobutyricum</taxon>
    </lineage>
</organism>
<name>A0A9D1X5J7_9FIRM</name>
<feature type="region of interest" description="Disordered" evidence="2">
    <location>
        <begin position="61"/>
        <end position="91"/>
    </location>
</feature>
<dbReference type="PANTHER" id="PTHR35794:SF2">
    <property type="entry name" value="CELL DIVISION PROTEIN DIVIVA"/>
    <property type="match status" value="1"/>
</dbReference>
<reference evidence="3" key="1">
    <citation type="journal article" date="2021" name="PeerJ">
        <title>Extensive microbial diversity within the chicken gut microbiome revealed by metagenomics and culture.</title>
        <authorList>
            <person name="Gilroy R."/>
            <person name="Ravi A."/>
            <person name="Getino M."/>
            <person name="Pursley I."/>
            <person name="Horton D.L."/>
            <person name="Alikhan N.F."/>
            <person name="Baker D."/>
            <person name="Gharbi K."/>
            <person name="Hall N."/>
            <person name="Watson M."/>
            <person name="Adriaenssens E.M."/>
            <person name="Foster-Nyarko E."/>
            <person name="Jarju S."/>
            <person name="Secka A."/>
            <person name="Antonio M."/>
            <person name="Oren A."/>
            <person name="Chaudhuri R.R."/>
            <person name="La Ragione R."/>
            <person name="Hildebrand F."/>
            <person name="Pallen M.J."/>
        </authorList>
    </citation>
    <scope>NUCLEOTIDE SEQUENCE</scope>
    <source>
        <strain evidence="3">ChiSxjej3B15-1167</strain>
    </source>
</reference>
<proteinExistence type="predicted"/>
<dbReference type="InterPro" id="IPR007793">
    <property type="entry name" value="DivIVA_fam"/>
</dbReference>
<feature type="coiled-coil region" evidence="1">
    <location>
        <begin position="195"/>
        <end position="273"/>
    </location>
</feature>
<evidence type="ECO:0000256" key="1">
    <source>
        <dbReference type="SAM" id="Coils"/>
    </source>
</evidence>
<comment type="caution">
    <text evidence="3">The sequence shown here is derived from an EMBL/GenBank/DDBJ whole genome shotgun (WGS) entry which is preliminary data.</text>
</comment>
<feature type="coiled-coil region" evidence="1">
    <location>
        <begin position="91"/>
        <end position="139"/>
    </location>
</feature>
<dbReference type="PANTHER" id="PTHR35794">
    <property type="entry name" value="CELL DIVISION PROTEIN DIVIVA"/>
    <property type="match status" value="1"/>
</dbReference>
<dbReference type="Proteomes" id="UP000886805">
    <property type="component" value="Unassembled WGS sequence"/>
</dbReference>
<dbReference type="AlphaFoldDB" id="A0A9D1X5J7"/>
<dbReference type="Gene3D" id="6.10.250.660">
    <property type="match status" value="1"/>
</dbReference>
<evidence type="ECO:0000313" key="3">
    <source>
        <dbReference type="EMBL" id="HIX73262.1"/>
    </source>
</evidence>
<sequence>MKAQELLTYVEELVFKTSMFGYDKDEVDNQLDKICDEIEEIVKEKDKEIEALKKGQTIYVSREAAPEQEGAQEEAEGKTEIWMPEDGDGTEQELREQIAQLTRKLQEAEANAARAEKLAEEAEDRAATAEKKAAAAEGRAAVARTKAMAEAAAAAKEAEEVVPKTRDEAYEHYMRNADLLCAQLSDIQGKQDSIIKEAEEKAAKTVREAEEQAAGAVKEAEEKAAKILEEAQAQANEILEGIQDRRAEEQKKYDALLEQKQTMLASLKELVEKAGSLLEESK</sequence>